<feature type="domain" description="TNT" evidence="2">
    <location>
        <begin position="225"/>
        <end position="327"/>
    </location>
</feature>
<keyword evidence="1" id="KW-0812">Transmembrane</keyword>
<dbReference type="InterPro" id="IPR053024">
    <property type="entry name" value="Fungal_surface_NADase"/>
</dbReference>
<feature type="transmembrane region" description="Helical" evidence="1">
    <location>
        <begin position="41"/>
        <end position="64"/>
    </location>
</feature>
<evidence type="ECO:0000256" key="1">
    <source>
        <dbReference type="SAM" id="Phobius"/>
    </source>
</evidence>
<reference evidence="4" key="1">
    <citation type="journal article" date="2019" name="Int. J. Syst. Evol. Microbiol.">
        <title>The Global Catalogue of Microorganisms (GCM) 10K type strain sequencing project: providing services to taxonomists for standard genome sequencing and annotation.</title>
        <authorList>
            <consortium name="The Broad Institute Genomics Platform"/>
            <consortium name="The Broad Institute Genome Sequencing Center for Infectious Disease"/>
            <person name="Wu L."/>
            <person name="Ma J."/>
        </authorList>
    </citation>
    <scope>NUCLEOTIDE SEQUENCE [LARGE SCALE GENOMIC DNA]</scope>
    <source>
        <strain evidence="4">JCM 16702</strain>
    </source>
</reference>
<proteinExistence type="predicted"/>
<keyword evidence="1" id="KW-0472">Membrane</keyword>
<keyword evidence="1" id="KW-1133">Transmembrane helix</keyword>
<evidence type="ECO:0000259" key="2">
    <source>
        <dbReference type="Pfam" id="PF14021"/>
    </source>
</evidence>
<comment type="caution">
    <text evidence="3">The sequence shown here is derived from an EMBL/GenBank/DDBJ whole genome shotgun (WGS) entry which is preliminary data.</text>
</comment>
<sequence length="334" mass="35616">MSVARDYDTQLLESVAVRRRRLRDAVLFGPQRARRTFDESLMKVVVGLCVAAVVCAGMVGWSFLQSKLATQKKQEEQAQQAQAPPPDGGVAPVPASWVGAKVTFPMLRQALTQANVPPGLYVLPGQPKPPPAKTSSYYVVAPSANGTNGFSGGVVEYDQGRIGAQFATEDEACRWLYGELVLRETPPRRLTPAEESQAAGQAARLAADAQAKITTAGGASATILLTQGQIVDAFGQESGSVLFPYGTPFGQRGLPPSARATVDPQTPSGYHRYRVVKPFQLTATVSGPTATSQGGGVRFTVNAGLFPRPPALPTVRWLLRNGYLERVAVSQIPK</sequence>
<keyword evidence="4" id="KW-1185">Reference proteome</keyword>
<dbReference type="Pfam" id="PF14021">
    <property type="entry name" value="TNT"/>
    <property type="match status" value="1"/>
</dbReference>
<name>A0ABP7V5C2_9ACTN</name>
<gene>
    <name evidence="3" type="ORF">GCM10022214_09960</name>
</gene>
<protein>
    <recommendedName>
        <fullName evidence="2">TNT domain-containing protein</fullName>
    </recommendedName>
</protein>
<evidence type="ECO:0000313" key="3">
    <source>
        <dbReference type="EMBL" id="GAA4059480.1"/>
    </source>
</evidence>
<evidence type="ECO:0000313" key="4">
    <source>
        <dbReference type="Proteomes" id="UP001500683"/>
    </source>
</evidence>
<organism evidence="3 4">
    <name type="scientific">Actinomadura miaoliensis</name>
    <dbReference type="NCBI Taxonomy" id="430685"/>
    <lineage>
        <taxon>Bacteria</taxon>
        <taxon>Bacillati</taxon>
        <taxon>Actinomycetota</taxon>
        <taxon>Actinomycetes</taxon>
        <taxon>Streptosporangiales</taxon>
        <taxon>Thermomonosporaceae</taxon>
        <taxon>Actinomadura</taxon>
    </lineage>
</organism>
<dbReference type="PANTHER" id="PTHR42059:SF1">
    <property type="entry name" value="TNT DOMAIN-CONTAINING PROTEIN"/>
    <property type="match status" value="1"/>
</dbReference>
<dbReference type="EMBL" id="BAAAZG010000002">
    <property type="protein sequence ID" value="GAA4059480.1"/>
    <property type="molecule type" value="Genomic_DNA"/>
</dbReference>
<dbReference type="InterPro" id="IPR025331">
    <property type="entry name" value="TNT"/>
</dbReference>
<dbReference type="Proteomes" id="UP001500683">
    <property type="component" value="Unassembled WGS sequence"/>
</dbReference>
<dbReference type="PANTHER" id="PTHR42059">
    <property type="entry name" value="TNT DOMAIN-CONTAINING PROTEIN"/>
    <property type="match status" value="1"/>
</dbReference>
<accession>A0ABP7V5C2</accession>